<evidence type="ECO:0000313" key="1">
    <source>
        <dbReference type="EMBL" id="VDN41755.1"/>
    </source>
</evidence>
<dbReference type="AlphaFoldDB" id="A0A3P7NGN6"/>
<dbReference type="OrthoDB" id="6284702at2759"/>
<evidence type="ECO:0000313" key="2">
    <source>
        <dbReference type="Proteomes" id="UP000281553"/>
    </source>
</evidence>
<proteinExistence type="predicted"/>
<dbReference type="EMBL" id="UYRU01102468">
    <property type="protein sequence ID" value="VDN41755.1"/>
    <property type="molecule type" value="Genomic_DNA"/>
</dbReference>
<name>A0A3P7NGN6_DIBLA</name>
<accession>A0A3P7NGN6</accession>
<protein>
    <submittedName>
        <fullName evidence="1">Uncharacterized protein</fullName>
    </submittedName>
</protein>
<gene>
    <name evidence="1" type="ORF">DILT_LOCUS18633</name>
</gene>
<sequence>MGCELVSQRARTSHWLMGEREETNDDQSARSPQARIYGQYTYESVMVLGSAVSRLLRKNPSALSVLKTDQIAEYVFLLTNELVFLSVCVTLVHALQCPFLHAAKCVSVCTCPAGGVAAP</sequence>
<organism evidence="1 2">
    <name type="scientific">Dibothriocephalus latus</name>
    <name type="common">Fish tapeworm</name>
    <name type="synonym">Diphyllobothrium latum</name>
    <dbReference type="NCBI Taxonomy" id="60516"/>
    <lineage>
        <taxon>Eukaryota</taxon>
        <taxon>Metazoa</taxon>
        <taxon>Spiralia</taxon>
        <taxon>Lophotrochozoa</taxon>
        <taxon>Platyhelminthes</taxon>
        <taxon>Cestoda</taxon>
        <taxon>Eucestoda</taxon>
        <taxon>Diphyllobothriidea</taxon>
        <taxon>Diphyllobothriidae</taxon>
        <taxon>Dibothriocephalus</taxon>
    </lineage>
</organism>
<keyword evidence="2" id="KW-1185">Reference proteome</keyword>
<dbReference type="Proteomes" id="UP000281553">
    <property type="component" value="Unassembled WGS sequence"/>
</dbReference>
<reference evidence="1 2" key="1">
    <citation type="submission" date="2018-11" db="EMBL/GenBank/DDBJ databases">
        <authorList>
            <consortium name="Pathogen Informatics"/>
        </authorList>
    </citation>
    <scope>NUCLEOTIDE SEQUENCE [LARGE SCALE GENOMIC DNA]</scope>
</reference>